<dbReference type="PANTHER" id="PTHR11452">
    <property type="entry name" value="ALPHA-GALACTOSIDASE/ALPHA-N-ACETYLGALACTOSAMINIDASE"/>
    <property type="match status" value="1"/>
</dbReference>
<evidence type="ECO:0000256" key="11">
    <source>
        <dbReference type="RuleBase" id="RU361168"/>
    </source>
</evidence>
<dbReference type="Gene3D" id="2.60.40.1180">
    <property type="entry name" value="Golgi alpha-mannosidase II"/>
    <property type="match status" value="1"/>
</dbReference>
<dbReference type="Pfam" id="PF16499">
    <property type="entry name" value="Melibiase_2"/>
    <property type="match status" value="2"/>
</dbReference>
<evidence type="ECO:0000256" key="10">
    <source>
        <dbReference type="ARBA" id="ARBA00023295"/>
    </source>
</evidence>
<evidence type="ECO:0000256" key="5">
    <source>
        <dbReference type="ARBA" id="ARBA00022525"/>
    </source>
</evidence>
<dbReference type="Proteomes" id="UP000007963">
    <property type="component" value="Unassembled WGS sequence"/>
</dbReference>
<comment type="catalytic activity">
    <reaction evidence="1 11">
        <text>Hydrolysis of terminal, non-reducing alpha-D-galactose residues in alpha-D-galactosides, including galactose oligosaccharides, galactomannans and galactolipids.</text>
        <dbReference type="EC" id="3.2.1.22"/>
    </reaction>
</comment>
<dbReference type="AlphaFoldDB" id="Q0C904"/>
<evidence type="ECO:0000259" key="13">
    <source>
        <dbReference type="Pfam" id="PF17801"/>
    </source>
</evidence>
<dbReference type="PRINTS" id="PR00740">
    <property type="entry name" value="GLHYDRLASE27"/>
</dbReference>
<dbReference type="GO" id="GO:0005576">
    <property type="term" value="C:extracellular region"/>
    <property type="evidence" value="ECO:0007669"/>
    <property type="project" value="UniProtKB-SubCell"/>
</dbReference>
<dbReference type="STRING" id="341663.Q0C904"/>
<evidence type="ECO:0000256" key="12">
    <source>
        <dbReference type="SAM" id="MobiDB-lite"/>
    </source>
</evidence>
<evidence type="ECO:0000256" key="6">
    <source>
        <dbReference type="ARBA" id="ARBA00022729"/>
    </source>
</evidence>
<dbReference type="Pfam" id="PF17801">
    <property type="entry name" value="Melibiase_C"/>
    <property type="match status" value="1"/>
</dbReference>
<evidence type="ECO:0000256" key="4">
    <source>
        <dbReference type="ARBA" id="ARBA00009743"/>
    </source>
</evidence>
<evidence type="ECO:0000313" key="15">
    <source>
        <dbReference type="Proteomes" id="UP000007963"/>
    </source>
</evidence>
<dbReference type="SUPFAM" id="SSF51011">
    <property type="entry name" value="Glycosyl hydrolase domain"/>
    <property type="match status" value="1"/>
</dbReference>
<organism evidence="14 15">
    <name type="scientific">Aspergillus terreus (strain NIH 2624 / FGSC A1156)</name>
    <dbReference type="NCBI Taxonomy" id="341663"/>
    <lineage>
        <taxon>Eukaryota</taxon>
        <taxon>Fungi</taxon>
        <taxon>Dikarya</taxon>
        <taxon>Ascomycota</taxon>
        <taxon>Pezizomycotina</taxon>
        <taxon>Eurotiomycetes</taxon>
        <taxon>Eurotiomycetidae</taxon>
        <taxon>Eurotiales</taxon>
        <taxon>Aspergillaceae</taxon>
        <taxon>Aspergillus</taxon>
        <taxon>Aspergillus subgen. Circumdati</taxon>
    </lineage>
</organism>
<dbReference type="InterPro" id="IPR002241">
    <property type="entry name" value="Glyco_hydro_27"/>
</dbReference>
<dbReference type="GeneID" id="4354348"/>
<dbReference type="PANTHER" id="PTHR11452:SF61">
    <property type="entry name" value="ALPHA-GALACTOSIDASE B-RELATED"/>
    <property type="match status" value="1"/>
</dbReference>
<dbReference type="CDD" id="cd14792">
    <property type="entry name" value="GH27"/>
    <property type="match status" value="1"/>
</dbReference>
<feature type="compositionally biased region" description="Basic residues" evidence="12">
    <location>
        <begin position="1"/>
        <end position="19"/>
    </location>
</feature>
<sequence length="957" mass="106560">MGFLSRLRKRSKSQSRVRRNPSWDLRFESHDPLPPLPPSGPDYTQKLPRPVLRRIFASVCPHTVDNSYDTSEESMTDDGCMLCDMRDLAHCALTCKRWFTDARELLYTHVRIDPVHYCELEVELAAKRKRRSFFDRNGDPIDAPLVRLNLFMRSVRQSQGLGNMVLSLRMPYMTREASKADIARTVSVLPNLRYVDLPAGIYSDDQSCLALKQELMARCPDIRRMSYRHGAEGSFSQIPSSHLWVNLEVLELSSLHIEPNILRFGLGSFPRLRDLTLSDLPWLDDPAFAPSQSLPPFPPVQRLTLRDTPNVTASGLAGYFAHSSNRNALVSLTLSTTGVHPATLHQIVAATPRLRALSVVQEVARSFPADKVPPLASRSLELFHYEITSASGSYGLPPVAPSYYNYLVSSLVSNTLPALRDLYVRDSNFPETLLLAPPPRLFGGGENGPQFAGVLAQPLNVYSKGLDELEWNFTPYEPPATRGRRDSTTRPVSFHDAQLGRSWGGDARKSVLVGNGFGGFLAVPVDNERPRSSGGWRRESRQDLWRLKHNTDIHLHRSFTCLYCIVPKQLNRNGEGRLPALGWNSWNAFNCDINATKILTAAEQVVNLGLKDLGYEYINIDDCWSVKDHRDPNTQRIIPDPTKFPNGISGLASQIHGMGLKVGIYSNLKYDNCGVPQNWTDQYSFCVPDSYDDTVFPNGTCPDLSNPAPADYNWSTSRTAQRYTAMRDALLAVNRTILYSLCDWGPGGPEWSRIAEIANENSFLMNYVGFWGHPDPDMLEVGNGNLTLAENRAHFALWAAMKSPLIIGTPLDQIDDAHLAILKNKYLLAFNQDAVVGRPAYPYKWGYNPDWTFDAAHPAEYWSGASVALNGTLVVMLNSEDGTSTRTAVWSEIPELKALNGTRGMGRARGRALGRRAAGGFKVTDVWTGEDLGCVGEKYSVELESHDAAVLVVGEGC</sequence>
<feature type="region of interest" description="Disordered" evidence="12">
    <location>
        <begin position="1"/>
        <end position="21"/>
    </location>
</feature>
<dbReference type="RefSeq" id="XP_001218452.1">
    <property type="nucleotide sequence ID" value="XM_001218451.1"/>
</dbReference>
<gene>
    <name evidence="14" type="ORF">ATEG_09830</name>
</gene>
<protein>
    <recommendedName>
        <fullName evidence="11">Alpha-galactosidase</fullName>
        <ecNumber evidence="11">3.2.1.22</ecNumber>
    </recommendedName>
    <alternativeName>
        <fullName evidence="11">Melibiase</fullName>
    </alternativeName>
</protein>
<keyword evidence="6" id="KW-0732">Signal</keyword>
<keyword evidence="5" id="KW-0964">Secreted</keyword>
<dbReference type="InterPro" id="IPR013785">
    <property type="entry name" value="Aldolase_TIM"/>
</dbReference>
<dbReference type="InterPro" id="IPR000111">
    <property type="entry name" value="Glyco_hydro_27/36_CS"/>
</dbReference>
<dbReference type="eggNOG" id="KOG2366">
    <property type="taxonomic scope" value="Eukaryota"/>
</dbReference>
<dbReference type="HOGENOM" id="CLU_308342_0_0_1"/>
<name>Q0C904_ASPTN</name>
<dbReference type="GO" id="GO:0005975">
    <property type="term" value="P:carbohydrate metabolic process"/>
    <property type="evidence" value="ECO:0007669"/>
    <property type="project" value="InterPro"/>
</dbReference>
<feature type="domain" description="Alpha galactosidase C-terminal" evidence="13">
    <location>
        <begin position="858"/>
        <end position="952"/>
    </location>
</feature>
<dbReference type="Gene3D" id="3.80.10.10">
    <property type="entry name" value="Ribonuclease Inhibitor"/>
    <property type="match status" value="1"/>
</dbReference>
<evidence type="ECO:0000256" key="1">
    <source>
        <dbReference type="ARBA" id="ARBA00001255"/>
    </source>
</evidence>
<dbReference type="PROSITE" id="PS00512">
    <property type="entry name" value="ALPHA_GALACTOSIDASE"/>
    <property type="match status" value="1"/>
</dbReference>
<dbReference type="Gene3D" id="3.20.20.70">
    <property type="entry name" value="Aldolase class I"/>
    <property type="match status" value="2"/>
</dbReference>
<keyword evidence="7 11" id="KW-0378">Hydrolase</keyword>
<dbReference type="EC" id="3.2.1.22" evidence="11"/>
<evidence type="ECO:0000256" key="9">
    <source>
        <dbReference type="ARBA" id="ARBA00023180"/>
    </source>
</evidence>
<comment type="similarity">
    <text evidence="4 11">Belongs to the glycosyl hydrolase 27 family.</text>
</comment>
<proteinExistence type="inferred from homology"/>
<dbReference type="SUPFAM" id="SSF52047">
    <property type="entry name" value="RNI-like"/>
    <property type="match status" value="1"/>
</dbReference>
<comment type="function">
    <text evidence="2">Hydrolyzes a variety of simple alpha-D-galactoside as well as more complex molecules such as oligosaccharides and polysaccharides.</text>
</comment>
<dbReference type="GO" id="GO:0004557">
    <property type="term" value="F:alpha-galactosidase activity"/>
    <property type="evidence" value="ECO:0007669"/>
    <property type="project" value="UniProtKB-EC"/>
</dbReference>
<evidence type="ECO:0000256" key="7">
    <source>
        <dbReference type="ARBA" id="ARBA00022801"/>
    </source>
</evidence>
<comment type="subcellular location">
    <subcellularLocation>
        <location evidence="3">Secreted</location>
    </subcellularLocation>
</comment>
<dbReference type="InterPro" id="IPR017853">
    <property type="entry name" value="GH"/>
</dbReference>
<dbReference type="InterPro" id="IPR013780">
    <property type="entry name" value="Glyco_hydro_b"/>
</dbReference>
<evidence type="ECO:0000256" key="3">
    <source>
        <dbReference type="ARBA" id="ARBA00004613"/>
    </source>
</evidence>
<keyword evidence="9" id="KW-0325">Glycoprotein</keyword>
<reference evidence="15" key="1">
    <citation type="submission" date="2005-09" db="EMBL/GenBank/DDBJ databases">
        <title>Annotation of the Aspergillus terreus NIH2624 genome.</title>
        <authorList>
            <person name="Birren B.W."/>
            <person name="Lander E.S."/>
            <person name="Galagan J.E."/>
            <person name="Nusbaum C."/>
            <person name="Devon K."/>
            <person name="Henn M."/>
            <person name="Ma L.-J."/>
            <person name="Jaffe D.B."/>
            <person name="Butler J."/>
            <person name="Alvarez P."/>
            <person name="Gnerre S."/>
            <person name="Grabherr M."/>
            <person name="Kleber M."/>
            <person name="Mauceli E.W."/>
            <person name="Brockman W."/>
            <person name="Rounsley S."/>
            <person name="Young S.K."/>
            <person name="LaButti K."/>
            <person name="Pushparaj V."/>
            <person name="DeCaprio D."/>
            <person name="Crawford M."/>
            <person name="Koehrsen M."/>
            <person name="Engels R."/>
            <person name="Montgomery P."/>
            <person name="Pearson M."/>
            <person name="Howarth C."/>
            <person name="Larson L."/>
            <person name="Luoma S."/>
            <person name="White J."/>
            <person name="Alvarado L."/>
            <person name="Kodira C.D."/>
            <person name="Zeng Q."/>
            <person name="Oleary S."/>
            <person name="Yandava C."/>
            <person name="Denning D.W."/>
            <person name="Nierman W.C."/>
            <person name="Milne T."/>
            <person name="Madden K."/>
        </authorList>
    </citation>
    <scope>NUCLEOTIDE SEQUENCE [LARGE SCALE GENOMIC DNA]</scope>
    <source>
        <strain evidence="15">NIH 2624 / FGSC A1156</strain>
    </source>
</reference>
<dbReference type="SUPFAM" id="SSF51445">
    <property type="entry name" value="(Trans)glycosidases"/>
    <property type="match status" value="1"/>
</dbReference>
<evidence type="ECO:0000256" key="8">
    <source>
        <dbReference type="ARBA" id="ARBA00023157"/>
    </source>
</evidence>
<dbReference type="OrthoDB" id="5405297at2759"/>
<dbReference type="VEuPathDB" id="FungiDB:ATEG_09830"/>
<keyword evidence="8 11" id="KW-1015">Disulfide bond</keyword>
<dbReference type="InterPro" id="IPR041233">
    <property type="entry name" value="Melibiase_C"/>
</dbReference>
<evidence type="ECO:0000313" key="14">
    <source>
        <dbReference type="EMBL" id="EAU30021.1"/>
    </source>
</evidence>
<evidence type="ECO:0000256" key="2">
    <source>
        <dbReference type="ARBA" id="ARBA00003969"/>
    </source>
</evidence>
<accession>Q0C904</accession>
<keyword evidence="10 11" id="KW-0326">Glycosidase</keyword>
<dbReference type="InterPro" id="IPR032675">
    <property type="entry name" value="LRR_dom_sf"/>
</dbReference>
<dbReference type="EMBL" id="CH476608">
    <property type="protein sequence ID" value="EAU30021.1"/>
    <property type="molecule type" value="Genomic_DNA"/>
</dbReference>